<evidence type="ECO:0000256" key="4">
    <source>
        <dbReference type="ARBA" id="ARBA00022989"/>
    </source>
</evidence>
<evidence type="ECO:0000313" key="10">
    <source>
        <dbReference type="Proteomes" id="UP000198683"/>
    </source>
</evidence>
<evidence type="ECO:0000256" key="3">
    <source>
        <dbReference type="ARBA" id="ARBA00022692"/>
    </source>
</evidence>
<dbReference type="InterPro" id="IPR003838">
    <property type="entry name" value="ABC3_permease_C"/>
</dbReference>
<dbReference type="Pfam" id="PF02687">
    <property type="entry name" value="FtsX"/>
    <property type="match status" value="2"/>
</dbReference>
<feature type="transmembrane region" description="Helical" evidence="7">
    <location>
        <begin position="780"/>
        <end position="810"/>
    </location>
</feature>
<evidence type="ECO:0000259" key="8">
    <source>
        <dbReference type="Pfam" id="PF02687"/>
    </source>
</evidence>
<protein>
    <submittedName>
        <fullName evidence="9">Putative ABC transport system permease protein</fullName>
    </submittedName>
</protein>
<sequence>MIPVLVAALRVSRRDALRAKGRTALIMVMIGLPVLLITAVLTSNATTDVSPRERLDSVLGSADARLVTLPLRTPVKQDLSAEYVRQPKAPRPDRQWTPAEIGRLIHGRLLRYQQNATEVRVNGGYDRVEALEVDLRDPMTRGMRTLVEGRFAAAAGEVAVSPALTDLGVRVGDTLAVTRQDRPLRVVGVVQNPNRPGRAELVGLPESVLGHQNDGNSSGWLADTSAPVLRADVRRLNQAGLAVYSRELIERAPRGGADDWRGFGLSIGPPEERLIGLGVGVVIVVAETALLAGPAFAVGLRRRRRELAVLAAQGVSGRQLKAVVLADGLVLGGAAVLVGVVLGVLTGMAVQSAGARWMDWTQGPLDVPWLQVLATAALGVVSGLTAALVPAVQASRQSPAQVLTGRAGVDPPGRAGRPVLGTVLVVLGAGGCFVAARRDQLAVSVAAVVLGLGLIALMPLVIRSTGRLAGRLPLPLRLAVRDASRHRVRTASAAGAVMAATMTAVALGLFAASSAAQREAGRTSLVPLDTLTVGVRVSQSDEHWSRLREETERLLPGTPTVPGMVATNHRGEELDLRPARADRQCTGGQRCRPVWEWPVVVGDEKLLRSLLRRDDQRAAAALARGDAVAFGPELVHDGTIELAVGVLGADSFGGGQVRTLTLPAVVATPAEAAQSGVLIGESALKAAGLRTAERRLYAAGVTADRDSLWRALDAVSAGVYVDVERRWDEDTVPVLFLMLGAAMVLVLGGTFAATGLAAADMRQDLDTMSAVGAPPRVRRFVVAAQAAYISGLGAAVGLAGGTVAGAAMIRAGRNAGGLGWRPSEPEIFDIPWVFLAGLVVGLPLLAALMAGAFTRTRQARARRVG</sequence>
<organism evidence="9 10">
    <name type="scientific">Nonomuraea maritima</name>
    <dbReference type="NCBI Taxonomy" id="683260"/>
    <lineage>
        <taxon>Bacteria</taxon>
        <taxon>Bacillati</taxon>
        <taxon>Actinomycetota</taxon>
        <taxon>Actinomycetes</taxon>
        <taxon>Streptosporangiales</taxon>
        <taxon>Streptosporangiaceae</taxon>
        <taxon>Nonomuraea</taxon>
    </lineage>
</organism>
<feature type="domain" description="ABC3 transporter permease C-terminal" evidence="8">
    <location>
        <begin position="737"/>
        <end position="842"/>
    </location>
</feature>
<evidence type="ECO:0000256" key="2">
    <source>
        <dbReference type="ARBA" id="ARBA00022475"/>
    </source>
</evidence>
<feature type="transmembrane region" description="Helical" evidence="7">
    <location>
        <begin position="415"/>
        <end position="436"/>
    </location>
</feature>
<keyword evidence="10" id="KW-1185">Reference proteome</keyword>
<evidence type="ECO:0000256" key="7">
    <source>
        <dbReference type="SAM" id="Phobius"/>
    </source>
</evidence>
<keyword evidence="5 7" id="KW-0472">Membrane</keyword>
<keyword evidence="3 7" id="KW-0812">Transmembrane</keyword>
<comment type="subcellular location">
    <subcellularLocation>
        <location evidence="1">Cell membrane</location>
        <topology evidence="1">Multi-pass membrane protein</topology>
    </subcellularLocation>
</comment>
<feature type="transmembrane region" description="Helical" evidence="7">
    <location>
        <begin position="322"/>
        <end position="349"/>
    </location>
</feature>
<evidence type="ECO:0000256" key="5">
    <source>
        <dbReference type="ARBA" id="ARBA00023136"/>
    </source>
</evidence>
<name>A0A1G8VG51_9ACTN</name>
<dbReference type="GO" id="GO:0022857">
    <property type="term" value="F:transmembrane transporter activity"/>
    <property type="evidence" value="ECO:0007669"/>
    <property type="project" value="TreeGrafter"/>
</dbReference>
<evidence type="ECO:0000256" key="6">
    <source>
        <dbReference type="ARBA" id="ARBA00038076"/>
    </source>
</evidence>
<dbReference type="GO" id="GO:0005886">
    <property type="term" value="C:plasma membrane"/>
    <property type="evidence" value="ECO:0007669"/>
    <property type="project" value="UniProtKB-SubCell"/>
</dbReference>
<feature type="transmembrane region" description="Helical" evidence="7">
    <location>
        <begin position="830"/>
        <end position="853"/>
    </location>
</feature>
<dbReference type="RefSeq" id="WP_090760495.1">
    <property type="nucleotide sequence ID" value="NZ_FNFB01000002.1"/>
</dbReference>
<dbReference type="Proteomes" id="UP000198683">
    <property type="component" value="Unassembled WGS sequence"/>
</dbReference>
<dbReference type="STRING" id="683260.SAMN05421874_102562"/>
<keyword evidence="4 7" id="KW-1133">Transmembrane helix</keyword>
<feature type="transmembrane region" description="Helical" evidence="7">
    <location>
        <begin position="274"/>
        <end position="301"/>
    </location>
</feature>
<dbReference type="OrthoDB" id="3405625at2"/>
<evidence type="ECO:0000256" key="1">
    <source>
        <dbReference type="ARBA" id="ARBA00004651"/>
    </source>
</evidence>
<dbReference type="PANTHER" id="PTHR30572">
    <property type="entry name" value="MEMBRANE COMPONENT OF TRANSPORTER-RELATED"/>
    <property type="match status" value="1"/>
</dbReference>
<feature type="transmembrane region" description="Helical" evidence="7">
    <location>
        <begin position="369"/>
        <end position="394"/>
    </location>
</feature>
<keyword evidence="2" id="KW-1003">Cell membrane</keyword>
<evidence type="ECO:0000313" key="9">
    <source>
        <dbReference type="EMBL" id="SDJ65081.1"/>
    </source>
</evidence>
<accession>A0A1G8VG51</accession>
<dbReference type="InterPro" id="IPR050250">
    <property type="entry name" value="Macrolide_Exporter_MacB"/>
</dbReference>
<dbReference type="AlphaFoldDB" id="A0A1G8VG51"/>
<feature type="domain" description="ABC3 transporter permease C-terminal" evidence="8">
    <location>
        <begin position="290"/>
        <end position="399"/>
    </location>
</feature>
<reference evidence="9 10" key="1">
    <citation type="submission" date="2016-10" db="EMBL/GenBank/DDBJ databases">
        <authorList>
            <person name="de Groot N.N."/>
        </authorList>
    </citation>
    <scope>NUCLEOTIDE SEQUENCE [LARGE SCALE GENOMIC DNA]</scope>
    <source>
        <strain evidence="9 10">CGMCC 4.5681</strain>
    </source>
</reference>
<proteinExistence type="inferred from homology"/>
<dbReference type="PANTHER" id="PTHR30572:SF4">
    <property type="entry name" value="ABC TRANSPORTER PERMEASE YTRF"/>
    <property type="match status" value="1"/>
</dbReference>
<feature type="transmembrane region" description="Helical" evidence="7">
    <location>
        <begin position="734"/>
        <end position="759"/>
    </location>
</feature>
<feature type="transmembrane region" description="Helical" evidence="7">
    <location>
        <begin position="23"/>
        <end position="42"/>
    </location>
</feature>
<feature type="transmembrane region" description="Helical" evidence="7">
    <location>
        <begin position="491"/>
        <end position="512"/>
    </location>
</feature>
<comment type="similarity">
    <text evidence="6">Belongs to the ABC-4 integral membrane protein family.</text>
</comment>
<gene>
    <name evidence="9" type="ORF">SAMN05421874_102562</name>
</gene>
<feature type="transmembrane region" description="Helical" evidence="7">
    <location>
        <begin position="442"/>
        <end position="462"/>
    </location>
</feature>
<dbReference type="EMBL" id="FNFB01000002">
    <property type="protein sequence ID" value="SDJ65081.1"/>
    <property type="molecule type" value="Genomic_DNA"/>
</dbReference>